<sequence>MLLPHTFRCSQLALPVRPQMQNSLQSLRLADCNTGLLPTG</sequence>
<name>A0A0A8Z111_ARUDO</name>
<reference evidence="1" key="2">
    <citation type="journal article" date="2015" name="Data Brief">
        <title>Shoot transcriptome of the giant reed, Arundo donax.</title>
        <authorList>
            <person name="Barrero R.A."/>
            <person name="Guerrero F.D."/>
            <person name="Moolhuijzen P."/>
            <person name="Goolsby J.A."/>
            <person name="Tidwell J."/>
            <person name="Bellgard S.E."/>
            <person name="Bellgard M.I."/>
        </authorList>
    </citation>
    <scope>NUCLEOTIDE SEQUENCE</scope>
    <source>
        <tissue evidence="1">Shoot tissue taken approximately 20 cm above the soil surface</tissue>
    </source>
</reference>
<dbReference type="EMBL" id="GBRH01266512">
    <property type="protein sequence ID" value="JAD31383.1"/>
    <property type="molecule type" value="Transcribed_RNA"/>
</dbReference>
<dbReference type="AlphaFoldDB" id="A0A0A8Z111"/>
<evidence type="ECO:0000313" key="1">
    <source>
        <dbReference type="EMBL" id="JAD31383.1"/>
    </source>
</evidence>
<protein>
    <submittedName>
        <fullName evidence="1">Uncharacterized protein</fullName>
    </submittedName>
</protein>
<reference evidence="1" key="1">
    <citation type="submission" date="2014-09" db="EMBL/GenBank/DDBJ databases">
        <authorList>
            <person name="Magalhaes I.L.F."/>
            <person name="Oliveira U."/>
            <person name="Santos F.R."/>
            <person name="Vidigal T.H.D.A."/>
            <person name="Brescovit A.D."/>
            <person name="Santos A.J."/>
        </authorList>
    </citation>
    <scope>NUCLEOTIDE SEQUENCE</scope>
    <source>
        <tissue evidence="1">Shoot tissue taken approximately 20 cm above the soil surface</tissue>
    </source>
</reference>
<proteinExistence type="predicted"/>
<organism evidence="1">
    <name type="scientific">Arundo donax</name>
    <name type="common">Giant reed</name>
    <name type="synonym">Donax arundinaceus</name>
    <dbReference type="NCBI Taxonomy" id="35708"/>
    <lineage>
        <taxon>Eukaryota</taxon>
        <taxon>Viridiplantae</taxon>
        <taxon>Streptophyta</taxon>
        <taxon>Embryophyta</taxon>
        <taxon>Tracheophyta</taxon>
        <taxon>Spermatophyta</taxon>
        <taxon>Magnoliopsida</taxon>
        <taxon>Liliopsida</taxon>
        <taxon>Poales</taxon>
        <taxon>Poaceae</taxon>
        <taxon>PACMAD clade</taxon>
        <taxon>Arundinoideae</taxon>
        <taxon>Arundineae</taxon>
        <taxon>Arundo</taxon>
    </lineage>
</organism>
<accession>A0A0A8Z111</accession>